<dbReference type="GO" id="GO:0016787">
    <property type="term" value="F:hydrolase activity"/>
    <property type="evidence" value="ECO:0007669"/>
    <property type="project" value="UniProtKB-KW"/>
</dbReference>
<sequence>LTGTEDTSLSIFSTDIVRPLHDGFIFDETLVPARPVTRHDHRENKIWFNAYAVDFWRLESKRSLEANNNIADRETWHLIHDFSVTLDKISEALSKVGRSKDPFVEIMKELSEEYDKKFRGAFGMKQKY</sequence>
<reference evidence="3" key="1">
    <citation type="submission" date="2017-02" db="UniProtKB">
        <authorList>
            <consortium name="WormBaseParasite"/>
        </authorList>
    </citation>
    <scope>IDENTIFICATION</scope>
</reference>
<proteinExistence type="predicted"/>
<name>A0A0M3K1T3_ANISI</name>
<keyword evidence="2" id="KW-0347">Helicase</keyword>
<evidence type="ECO:0000256" key="2">
    <source>
        <dbReference type="ARBA" id="ARBA00022806"/>
    </source>
</evidence>
<keyword evidence="2" id="KW-0067">ATP-binding</keyword>
<dbReference type="PANTHER" id="PTHR44533:SF4">
    <property type="entry name" value="DEAD_H RNA HELICASE, PUTATIVE-RELATED"/>
    <property type="match status" value="1"/>
</dbReference>
<protein>
    <submittedName>
        <fullName evidence="3">DEP domain-containing protein</fullName>
    </submittedName>
</protein>
<dbReference type="WBParaSite" id="ASIM_0001483801-mRNA-1">
    <property type="protein sequence ID" value="ASIM_0001483801-mRNA-1"/>
    <property type="gene ID" value="ASIM_0001483801"/>
</dbReference>
<dbReference type="PANTHER" id="PTHR44533">
    <property type="entry name" value="DEAD/H RNA HELICASE, PUTATIVE-RELATED"/>
    <property type="match status" value="1"/>
</dbReference>
<organism evidence="3">
    <name type="scientific">Anisakis simplex</name>
    <name type="common">Herring worm</name>
    <dbReference type="NCBI Taxonomy" id="6269"/>
    <lineage>
        <taxon>Eukaryota</taxon>
        <taxon>Metazoa</taxon>
        <taxon>Ecdysozoa</taxon>
        <taxon>Nematoda</taxon>
        <taxon>Chromadorea</taxon>
        <taxon>Rhabditida</taxon>
        <taxon>Spirurina</taxon>
        <taxon>Ascaridomorpha</taxon>
        <taxon>Ascaridoidea</taxon>
        <taxon>Anisakidae</taxon>
        <taxon>Anisakis</taxon>
        <taxon>Anisakis simplex complex</taxon>
    </lineage>
</organism>
<dbReference type="GO" id="GO:0004386">
    <property type="term" value="F:helicase activity"/>
    <property type="evidence" value="ECO:0007669"/>
    <property type="project" value="UniProtKB-KW"/>
</dbReference>
<evidence type="ECO:0000313" key="3">
    <source>
        <dbReference type="WBParaSite" id="ASIM_0001483801-mRNA-1"/>
    </source>
</evidence>
<keyword evidence="2" id="KW-0547">Nucleotide-binding</keyword>
<keyword evidence="1" id="KW-0378">Hydrolase</keyword>
<accession>A0A0M3K1T3</accession>
<dbReference type="InterPro" id="IPR052431">
    <property type="entry name" value="SKI2_subfamily_helicases"/>
</dbReference>
<evidence type="ECO:0000256" key="1">
    <source>
        <dbReference type="ARBA" id="ARBA00022801"/>
    </source>
</evidence>
<dbReference type="GO" id="GO:0005737">
    <property type="term" value="C:cytoplasm"/>
    <property type="evidence" value="ECO:0007669"/>
    <property type="project" value="TreeGrafter"/>
</dbReference>
<dbReference type="AlphaFoldDB" id="A0A0M3K1T3"/>